<proteinExistence type="predicted"/>
<sequence>MDLIDSCRTTKQILKVGLPEPIVKRGDFLTIHVQIGLAATGRKLWSSKELGNPITFQAQVGTNELFRGLDSGCLGMTCREQRRLHVPAAEAFATAALPAWGASKRYGKSALKDTICCFDVYFGLFNGLNAPKCFAAYFCTITCPITDD</sequence>
<dbReference type="EC" id="5.2.1.8" evidence="1"/>
<dbReference type="InterPro" id="IPR046357">
    <property type="entry name" value="PPIase_dom_sf"/>
</dbReference>
<dbReference type="Gene3D" id="3.10.50.40">
    <property type="match status" value="1"/>
</dbReference>
<dbReference type="EMBL" id="CAXAMN010019446">
    <property type="protein sequence ID" value="CAK9054276.1"/>
    <property type="molecule type" value="Genomic_DNA"/>
</dbReference>
<reference evidence="3 4" key="1">
    <citation type="submission" date="2024-02" db="EMBL/GenBank/DDBJ databases">
        <authorList>
            <person name="Chen Y."/>
            <person name="Shah S."/>
            <person name="Dougan E. K."/>
            <person name="Thang M."/>
            <person name="Chan C."/>
        </authorList>
    </citation>
    <scope>NUCLEOTIDE SEQUENCE [LARGE SCALE GENOMIC DNA]</scope>
</reference>
<protein>
    <recommendedName>
        <fullName evidence="1">peptidylprolyl isomerase</fullName>
        <ecNumber evidence="1">5.2.1.8</ecNumber>
    </recommendedName>
</protein>
<keyword evidence="4" id="KW-1185">Reference proteome</keyword>
<name>A0ABP0MSI3_9DINO</name>
<dbReference type="Pfam" id="PF00254">
    <property type="entry name" value="FKBP_C"/>
    <property type="match status" value="1"/>
</dbReference>
<dbReference type="SUPFAM" id="SSF54534">
    <property type="entry name" value="FKBP-like"/>
    <property type="match status" value="1"/>
</dbReference>
<evidence type="ECO:0000256" key="1">
    <source>
        <dbReference type="PROSITE-ProRule" id="PRU00277"/>
    </source>
</evidence>
<keyword evidence="1" id="KW-0413">Isomerase</keyword>
<dbReference type="InterPro" id="IPR001179">
    <property type="entry name" value="PPIase_FKBP_dom"/>
</dbReference>
<feature type="domain" description="PPIase FKBP-type" evidence="2">
    <location>
        <begin position="26"/>
        <end position="126"/>
    </location>
</feature>
<evidence type="ECO:0000313" key="3">
    <source>
        <dbReference type="EMBL" id="CAK9054276.1"/>
    </source>
</evidence>
<keyword evidence="1" id="KW-0697">Rotamase</keyword>
<comment type="catalytic activity">
    <reaction evidence="1">
        <text>[protein]-peptidylproline (omega=180) = [protein]-peptidylproline (omega=0)</text>
        <dbReference type="Rhea" id="RHEA:16237"/>
        <dbReference type="Rhea" id="RHEA-COMP:10747"/>
        <dbReference type="Rhea" id="RHEA-COMP:10748"/>
        <dbReference type="ChEBI" id="CHEBI:83833"/>
        <dbReference type="ChEBI" id="CHEBI:83834"/>
        <dbReference type="EC" id="5.2.1.8"/>
    </reaction>
</comment>
<evidence type="ECO:0000259" key="2">
    <source>
        <dbReference type="PROSITE" id="PS50059"/>
    </source>
</evidence>
<organism evidence="3 4">
    <name type="scientific">Durusdinium trenchii</name>
    <dbReference type="NCBI Taxonomy" id="1381693"/>
    <lineage>
        <taxon>Eukaryota</taxon>
        <taxon>Sar</taxon>
        <taxon>Alveolata</taxon>
        <taxon>Dinophyceae</taxon>
        <taxon>Suessiales</taxon>
        <taxon>Symbiodiniaceae</taxon>
        <taxon>Durusdinium</taxon>
    </lineage>
</organism>
<accession>A0ABP0MSI3</accession>
<evidence type="ECO:0000313" key="4">
    <source>
        <dbReference type="Proteomes" id="UP001642484"/>
    </source>
</evidence>
<dbReference type="Proteomes" id="UP001642484">
    <property type="component" value="Unassembled WGS sequence"/>
</dbReference>
<dbReference type="PROSITE" id="PS50059">
    <property type="entry name" value="FKBP_PPIASE"/>
    <property type="match status" value="1"/>
</dbReference>
<gene>
    <name evidence="3" type="ORF">CCMP2556_LOCUS27145</name>
</gene>
<comment type="caution">
    <text evidence="3">The sequence shown here is derived from an EMBL/GenBank/DDBJ whole genome shotgun (WGS) entry which is preliminary data.</text>
</comment>